<evidence type="ECO:0000256" key="1">
    <source>
        <dbReference type="SAM" id="SignalP"/>
    </source>
</evidence>
<keyword evidence="1" id="KW-0732">Signal</keyword>
<evidence type="ECO:0000313" key="2">
    <source>
        <dbReference type="EMBL" id="MCL1043831.1"/>
    </source>
</evidence>
<keyword evidence="3" id="KW-1185">Reference proteome</keyword>
<evidence type="ECO:0000313" key="3">
    <source>
        <dbReference type="Proteomes" id="UP001202134"/>
    </source>
</evidence>
<dbReference type="EMBL" id="JAKIKU010000001">
    <property type="protein sequence ID" value="MCL1043831.1"/>
    <property type="molecule type" value="Genomic_DNA"/>
</dbReference>
<name>A0ABT0KJ17_9GAMM</name>
<sequence length="388" mass="43649">MRYSFRLTRIALACASLSLVFSNHLFSATIDANSIPTGTSTSAVTNASNDMPPAAFTPEQVTTPQDSEFDWLQLSSLELLKGEIKNLYDDQLEFESDELDTLFIDWEDVKVLQSADVVSIGFMDLSTQSGKLLVRDGKMYIDGQEFQREQILTIIAGEQSESNYWSSKISLGANFRSGNTEQIDYSAIAKTKRRTTESRFNIDYIGNYSKSDSEEKINNNRINTNFDWFLSKQFYLRPVFAEIYTDKFLNIEYKVTVGSGLGYNIIDNSKTEWSISGGPAYTYTKFNNVEDGESTDSSSATVVVETVYDTELTSDMDFITSYRVQYGDDDSGGYTHHALATLEIELTDIFDLDLSFVWDHTASPQPDSDGLTPKKNDYQFIVGFGIDI</sequence>
<dbReference type="Proteomes" id="UP001202134">
    <property type="component" value="Unassembled WGS sequence"/>
</dbReference>
<feature type="signal peptide" evidence="1">
    <location>
        <begin position="1"/>
        <end position="27"/>
    </location>
</feature>
<protein>
    <submittedName>
        <fullName evidence="2">DUF481 domain-containing protein</fullName>
    </submittedName>
</protein>
<dbReference type="Pfam" id="PF04338">
    <property type="entry name" value="DUF481"/>
    <property type="match status" value="1"/>
</dbReference>
<dbReference type="InterPro" id="IPR007433">
    <property type="entry name" value="DUF481"/>
</dbReference>
<dbReference type="RefSeq" id="WP_248954423.1">
    <property type="nucleotide sequence ID" value="NZ_JAKIKU010000001.1"/>
</dbReference>
<proteinExistence type="predicted"/>
<comment type="caution">
    <text evidence="2">The sequence shown here is derived from an EMBL/GenBank/DDBJ whole genome shotgun (WGS) entry which is preliminary data.</text>
</comment>
<feature type="chain" id="PRO_5045405299" evidence="1">
    <location>
        <begin position="28"/>
        <end position="388"/>
    </location>
</feature>
<organism evidence="2 3">
    <name type="scientific">Shewanella electrodiphila</name>
    <dbReference type="NCBI Taxonomy" id="934143"/>
    <lineage>
        <taxon>Bacteria</taxon>
        <taxon>Pseudomonadati</taxon>
        <taxon>Pseudomonadota</taxon>
        <taxon>Gammaproteobacteria</taxon>
        <taxon>Alteromonadales</taxon>
        <taxon>Shewanellaceae</taxon>
        <taxon>Shewanella</taxon>
    </lineage>
</organism>
<gene>
    <name evidence="2" type="ORF">L2737_00600</name>
</gene>
<accession>A0ABT0KJ17</accession>
<reference evidence="2 3" key="1">
    <citation type="submission" date="2022-01" db="EMBL/GenBank/DDBJ databases">
        <title>Whole genome-based taxonomy of the Shewanellaceae.</title>
        <authorList>
            <person name="Martin-Rodriguez A.J."/>
        </authorList>
    </citation>
    <scope>NUCLEOTIDE SEQUENCE [LARGE SCALE GENOMIC DNA]</scope>
    <source>
        <strain evidence="2 3">DSM 24955</strain>
    </source>
</reference>